<evidence type="ECO:0000256" key="4">
    <source>
        <dbReference type="ARBA" id="ARBA00013167"/>
    </source>
</evidence>
<dbReference type="GO" id="GO:0016020">
    <property type="term" value="C:membrane"/>
    <property type="evidence" value="ECO:0007669"/>
    <property type="project" value="GOC"/>
</dbReference>
<evidence type="ECO:0000256" key="10">
    <source>
        <dbReference type="ARBA" id="ARBA00025049"/>
    </source>
</evidence>
<evidence type="ECO:0000256" key="3">
    <source>
        <dbReference type="ARBA" id="ARBA00009174"/>
    </source>
</evidence>
<keyword evidence="7" id="KW-0441">Lipid A biosynthesis</keyword>
<protein>
    <recommendedName>
        <fullName evidence="4">3-hydroxyacyl-[acyl-carrier-protein] dehydratase</fullName>
        <ecNumber evidence="4">4.2.1.59</ecNumber>
    </recommendedName>
</protein>
<sequence length="141" mass="15749">MIFGIKDIMEIIPHRQPMLLVDKVEILEEDKKAAGYKGVTYNEPFFAGHFPTEPVMPGVLLMEAMAQTTAVLLLHKDDMRGKIGYYGGINKAKFRKKVVPGSLLRMEVEVLKRRGPVAVVYGKTYTEEGLAAEGEMTFMIG</sequence>
<keyword evidence="8" id="KW-0443">Lipid metabolism</keyword>
<evidence type="ECO:0000256" key="8">
    <source>
        <dbReference type="ARBA" id="ARBA00023098"/>
    </source>
</evidence>
<evidence type="ECO:0000256" key="7">
    <source>
        <dbReference type="ARBA" id="ARBA00022556"/>
    </source>
</evidence>
<dbReference type="EMBL" id="SLXA01000013">
    <property type="protein sequence ID" value="TCO83221.1"/>
    <property type="molecule type" value="Genomic_DNA"/>
</dbReference>
<dbReference type="Proteomes" id="UP000295711">
    <property type="component" value="Unassembled WGS sequence"/>
</dbReference>
<comment type="catalytic activity">
    <reaction evidence="1">
        <text>a (3R)-hydroxyacyl-[ACP] = a (2E)-enoyl-[ACP] + H2O</text>
        <dbReference type="Rhea" id="RHEA:13097"/>
        <dbReference type="Rhea" id="RHEA-COMP:9925"/>
        <dbReference type="Rhea" id="RHEA-COMP:9945"/>
        <dbReference type="ChEBI" id="CHEBI:15377"/>
        <dbReference type="ChEBI" id="CHEBI:78784"/>
        <dbReference type="ChEBI" id="CHEBI:78827"/>
        <dbReference type="EC" id="4.2.1.59"/>
    </reaction>
</comment>
<dbReference type="PANTHER" id="PTHR30272:SF1">
    <property type="entry name" value="3-HYDROXYACYL-[ACYL-CARRIER-PROTEIN] DEHYDRATASE"/>
    <property type="match status" value="1"/>
</dbReference>
<dbReference type="GO" id="GO:0006633">
    <property type="term" value="P:fatty acid biosynthetic process"/>
    <property type="evidence" value="ECO:0007669"/>
    <property type="project" value="InterPro"/>
</dbReference>
<keyword evidence="6" id="KW-0444">Lipid biosynthesis</keyword>
<evidence type="ECO:0000256" key="6">
    <source>
        <dbReference type="ARBA" id="ARBA00022516"/>
    </source>
</evidence>
<keyword evidence="9" id="KW-0456">Lyase</keyword>
<dbReference type="CDD" id="cd01288">
    <property type="entry name" value="FabZ"/>
    <property type="match status" value="1"/>
</dbReference>
<dbReference type="RefSeq" id="WP_132093191.1">
    <property type="nucleotide sequence ID" value="NZ_JANKAQ010000014.1"/>
</dbReference>
<name>A0A4R2LF11_9FIRM</name>
<dbReference type="GO" id="GO:0005737">
    <property type="term" value="C:cytoplasm"/>
    <property type="evidence" value="ECO:0007669"/>
    <property type="project" value="UniProtKB-SubCell"/>
</dbReference>
<dbReference type="AlphaFoldDB" id="A0A4R2LF11"/>
<dbReference type="FunFam" id="3.10.129.10:FF:000001">
    <property type="entry name" value="3-hydroxyacyl-[acyl-carrier-protein] dehydratase FabZ"/>
    <property type="match status" value="1"/>
</dbReference>
<comment type="subcellular location">
    <subcellularLocation>
        <location evidence="2">Cytoplasm</location>
    </subcellularLocation>
</comment>
<dbReference type="Gene3D" id="3.10.129.10">
    <property type="entry name" value="Hotdog Thioesterase"/>
    <property type="match status" value="1"/>
</dbReference>
<dbReference type="GO" id="GO:0019171">
    <property type="term" value="F:(3R)-hydroxyacyl-[acyl-carrier-protein] dehydratase activity"/>
    <property type="evidence" value="ECO:0007669"/>
    <property type="project" value="UniProtKB-EC"/>
</dbReference>
<evidence type="ECO:0000256" key="5">
    <source>
        <dbReference type="ARBA" id="ARBA00022490"/>
    </source>
</evidence>
<comment type="caution">
    <text evidence="11">The sequence shown here is derived from an EMBL/GenBank/DDBJ whole genome shotgun (WGS) entry which is preliminary data.</text>
</comment>
<dbReference type="PANTHER" id="PTHR30272">
    <property type="entry name" value="3-HYDROXYACYL-[ACYL-CARRIER-PROTEIN] DEHYDRATASE"/>
    <property type="match status" value="1"/>
</dbReference>
<dbReference type="InterPro" id="IPR010084">
    <property type="entry name" value="FabZ"/>
</dbReference>
<dbReference type="NCBIfam" id="NF000582">
    <property type="entry name" value="PRK00006.1"/>
    <property type="match status" value="1"/>
</dbReference>
<evidence type="ECO:0000256" key="2">
    <source>
        <dbReference type="ARBA" id="ARBA00004496"/>
    </source>
</evidence>
<dbReference type="EC" id="4.2.1.59" evidence="4"/>
<dbReference type="GO" id="GO:0009245">
    <property type="term" value="P:lipid A biosynthetic process"/>
    <property type="evidence" value="ECO:0007669"/>
    <property type="project" value="UniProtKB-KW"/>
</dbReference>
<organism evidence="11 12">
    <name type="scientific">Frisingicoccus caecimuris</name>
    <dbReference type="NCBI Taxonomy" id="1796636"/>
    <lineage>
        <taxon>Bacteria</taxon>
        <taxon>Bacillati</taxon>
        <taxon>Bacillota</taxon>
        <taxon>Clostridia</taxon>
        <taxon>Lachnospirales</taxon>
        <taxon>Lachnospiraceae</taxon>
        <taxon>Frisingicoccus</taxon>
    </lineage>
</organism>
<keyword evidence="12" id="KW-1185">Reference proteome</keyword>
<proteinExistence type="inferred from homology"/>
<dbReference type="SUPFAM" id="SSF54637">
    <property type="entry name" value="Thioesterase/thiol ester dehydrase-isomerase"/>
    <property type="match status" value="1"/>
</dbReference>
<reference evidence="11 12" key="1">
    <citation type="submission" date="2019-03" db="EMBL/GenBank/DDBJ databases">
        <title>Genomic Encyclopedia of Type Strains, Phase IV (KMG-IV): sequencing the most valuable type-strain genomes for metagenomic binning, comparative biology and taxonomic classification.</title>
        <authorList>
            <person name="Goeker M."/>
        </authorList>
    </citation>
    <scope>NUCLEOTIDE SEQUENCE [LARGE SCALE GENOMIC DNA]</scope>
    <source>
        <strain evidence="11 12">DSM 28559</strain>
    </source>
</reference>
<evidence type="ECO:0000256" key="1">
    <source>
        <dbReference type="ARBA" id="ARBA00001055"/>
    </source>
</evidence>
<accession>A0A4R2LF11</accession>
<keyword evidence="5" id="KW-0963">Cytoplasm</keyword>
<dbReference type="Pfam" id="PF07977">
    <property type="entry name" value="FabA"/>
    <property type="match status" value="1"/>
</dbReference>
<dbReference type="InterPro" id="IPR013114">
    <property type="entry name" value="FabA_FabZ"/>
</dbReference>
<comment type="similarity">
    <text evidence="3">Belongs to the thioester dehydratase family. FabZ subfamily.</text>
</comment>
<gene>
    <name evidence="11" type="ORF">EV212_1137</name>
</gene>
<evidence type="ECO:0000313" key="11">
    <source>
        <dbReference type="EMBL" id="TCO83221.1"/>
    </source>
</evidence>
<dbReference type="InterPro" id="IPR029069">
    <property type="entry name" value="HotDog_dom_sf"/>
</dbReference>
<evidence type="ECO:0000313" key="12">
    <source>
        <dbReference type="Proteomes" id="UP000295711"/>
    </source>
</evidence>
<comment type="function">
    <text evidence="10">Involved in unsaturated fatty acids biosynthesis. Catalyzes the dehydration of short chain beta-hydroxyacyl-ACPs and long chain saturated and unsaturated beta-hydroxyacyl-ACPs.</text>
</comment>
<dbReference type="NCBIfam" id="TIGR01750">
    <property type="entry name" value="fabZ"/>
    <property type="match status" value="1"/>
</dbReference>
<evidence type="ECO:0000256" key="9">
    <source>
        <dbReference type="ARBA" id="ARBA00023239"/>
    </source>
</evidence>
<dbReference type="OrthoDB" id="9772788at2"/>